<dbReference type="Proteomes" id="UP000494252">
    <property type="component" value="Unassembled WGS sequence"/>
</dbReference>
<accession>A0A6J5FKY4</accession>
<reference evidence="2 3" key="1">
    <citation type="submission" date="2020-04" db="EMBL/GenBank/DDBJ databases">
        <authorList>
            <person name="De Canck E."/>
        </authorList>
    </citation>
    <scope>NUCLEOTIDE SEQUENCE [LARGE SCALE GENOMIC DNA]</scope>
    <source>
        <strain evidence="2 3">LMG 27177</strain>
    </source>
</reference>
<gene>
    <name evidence="2" type="ORF">LMG27177_01171</name>
</gene>
<dbReference type="Pfam" id="PF09012">
    <property type="entry name" value="FeoC"/>
    <property type="match status" value="1"/>
</dbReference>
<sequence>MRPRKNQLTLSIEDLRAFMVSGKPYSVRMLACIFDASPAAIAAVLETLIAEGVAQSKREPRQLESRRMYWIIKPSLIADRRLHPAQMPGELVGYDLMRLPRLCMAVRR</sequence>
<dbReference type="AlphaFoldDB" id="A0A6J5FKY4"/>
<protein>
    <recommendedName>
        <fullName evidence="1">Transcriptional regulator HTH-type FeoC domain-containing protein</fullName>
    </recommendedName>
</protein>
<organism evidence="2 3">
    <name type="scientific">Paraburkholderia fynbosensis</name>
    <dbReference type="NCBI Taxonomy" id="1200993"/>
    <lineage>
        <taxon>Bacteria</taxon>
        <taxon>Pseudomonadati</taxon>
        <taxon>Pseudomonadota</taxon>
        <taxon>Betaproteobacteria</taxon>
        <taxon>Burkholderiales</taxon>
        <taxon>Burkholderiaceae</taxon>
        <taxon>Paraburkholderia</taxon>
    </lineage>
</organism>
<dbReference type="InterPro" id="IPR015102">
    <property type="entry name" value="Tscrpt_reg_HTH_FeoC"/>
</dbReference>
<evidence type="ECO:0000259" key="1">
    <source>
        <dbReference type="Pfam" id="PF09012"/>
    </source>
</evidence>
<keyword evidence="3" id="KW-1185">Reference proteome</keyword>
<proteinExistence type="predicted"/>
<dbReference type="EMBL" id="CADIKI010000003">
    <property type="protein sequence ID" value="CAB3782121.1"/>
    <property type="molecule type" value="Genomic_DNA"/>
</dbReference>
<evidence type="ECO:0000313" key="3">
    <source>
        <dbReference type="Proteomes" id="UP000494252"/>
    </source>
</evidence>
<feature type="domain" description="Transcriptional regulator HTH-type FeoC" evidence="1">
    <location>
        <begin position="13"/>
        <end position="59"/>
    </location>
</feature>
<name>A0A6J5FKY4_9BURK</name>
<evidence type="ECO:0000313" key="2">
    <source>
        <dbReference type="EMBL" id="CAB3782121.1"/>
    </source>
</evidence>